<dbReference type="Proteomes" id="UP001202328">
    <property type="component" value="Unassembled WGS sequence"/>
</dbReference>
<evidence type="ECO:0000313" key="2">
    <source>
        <dbReference type="Proteomes" id="UP001202328"/>
    </source>
</evidence>
<name>A0AAD4RVN0_9MAGN</name>
<accession>A0AAD4RVN0</accession>
<organism evidence="1 2">
    <name type="scientific">Papaver atlanticum</name>
    <dbReference type="NCBI Taxonomy" id="357466"/>
    <lineage>
        <taxon>Eukaryota</taxon>
        <taxon>Viridiplantae</taxon>
        <taxon>Streptophyta</taxon>
        <taxon>Embryophyta</taxon>
        <taxon>Tracheophyta</taxon>
        <taxon>Spermatophyta</taxon>
        <taxon>Magnoliopsida</taxon>
        <taxon>Ranunculales</taxon>
        <taxon>Papaveraceae</taxon>
        <taxon>Papaveroideae</taxon>
        <taxon>Papaver</taxon>
    </lineage>
</organism>
<sequence>MALCLVKQLPGVVMVKARTQNMCGLEMMARRPFAFRSGTKLKWWQNLIYL</sequence>
<comment type="caution">
    <text evidence="1">The sequence shown here is derived from an EMBL/GenBank/DDBJ whole genome shotgun (WGS) entry which is preliminary data.</text>
</comment>
<feature type="non-terminal residue" evidence="1">
    <location>
        <position position="1"/>
    </location>
</feature>
<dbReference type="AlphaFoldDB" id="A0AAD4RVN0"/>
<reference evidence="1" key="1">
    <citation type="submission" date="2022-04" db="EMBL/GenBank/DDBJ databases">
        <title>A functionally conserved STORR gene fusion in Papaver species that diverged 16.8 million years ago.</title>
        <authorList>
            <person name="Catania T."/>
        </authorList>
    </citation>
    <scope>NUCLEOTIDE SEQUENCE</scope>
    <source>
        <strain evidence="1">S-188037</strain>
    </source>
</reference>
<keyword evidence="2" id="KW-1185">Reference proteome</keyword>
<proteinExistence type="predicted"/>
<feature type="non-terminal residue" evidence="1">
    <location>
        <position position="50"/>
    </location>
</feature>
<evidence type="ECO:0000313" key="1">
    <source>
        <dbReference type="EMBL" id="KAI3835307.1"/>
    </source>
</evidence>
<gene>
    <name evidence="1" type="ORF">MKW98_020423</name>
</gene>
<protein>
    <submittedName>
        <fullName evidence="1">Uncharacterized protein</fullName>
    </submittedName>
</protein>
<dbReference type="EMBL" id="JAJJMB010017752">
    <property type="protein sequence ID" value="KAI3835307.1"/>
    <property type="molecule type" value="Genomic_DNA"/>
</dbReference>